<dbReference type="PIRSF" id="PIRSF001535">
    <property type="entry name" value="ProRS_1"/>
    <property type="match status" value="1"/>
</dbReference>
<dbReference type="NCBIfam" id="NF006625">
    <property type="entry name" value="PRK09194.1"/>
    <property type="match status" value="1"/>
</dbReference>
<dbReference type="OrthoDB" id="9809052at2"/>
<dbReference type="Gene3D" id="3.40.50.800">
    <property type="entry name" value="Anticodon-binding domain"/>
    <property type="match status" value="1"/>
</dbReference>
<dbReference type="PRINTS" id="PR01046">
    <property type="entry name" value="TRNASYNTHPRO"/>
</dbReference>
<evidence type="ECO:0000313" key="12">
    <source>
        <dbReference type="Proteomes" id="UP000216438"/>
    </source>
</evidence>
<dbReference type="SUPFAM" id="SSF52954">
    <property type="entry name" value="Class II aaRS ABD-related"/>
    <property type="match status" value="1"/>
</dbReference>
<dbReference type="InterPro" id="IPR023717">
    <property type="entry name" value="Pro-tRNA-Synthase_IIa_type1"/>
</dbReference>
<protein>
    <recommendedName>
        <fullName evidence="10">Proline--tRNA ligase</fullName>
        <ecNumber evidence="10">6.1.1.15</ecNumber>
    </recommendedName>
    <alternativeName>
        <fullName evidence="10">Prolyl-tRNA synthetase</fullName>
        <shortName evidence="10">ProRS</shortName>
    </alternativeName>
</protein>
<dbReference type="Gene3D" id="3.30.930.10">
    <property type="entry name" value="Bira Bifunctional Protein, Domain 2"/>
    <property type="match status" value="2"/>
</dbReference>
<dbReference type="FunFam" id="3.30.930.10:FF:000043">
    <property type="entry name" value="Proline--tRNA ligase"/>
    <property type="match status" value="1"/>
</dbReference>
<keyword evidence="6 10" id="KW-0067">ATP-binding</keyword>
<dbReference type="GO" id="GO:0004827">
    <property type="term" value="F:proline-tRNA ligase activity"/>
    <property type="evidence" value="ECO:0007669"/>
    <property type="project" value="UniProtKB-UniRule"/>
</dbReference>
<dbReference type="InterPro" id="IPR004154">
    <property type="entry name" value="Anticodon-bd"/>
</dbReference>
<dbReference type="InterPro" id="IPR007214">
    <property type="entry name" value="YbaK/aa-tRNA-synth-assoc-dom"/>
</dbReference>
<dbReference type="Pfam" id="PF00587">
    <property type="entry name" value="tRNA-synt_2b"/>
    <property type="match status" value="1"/>
</dbReference>
<gene>
    <name evidence="10" type="primary">proS</name>
    <name evidence="11" type="ORF">BA171_04735</name>
</gene>
<proteinExistence type="inferred from homology"/>
<keyword evidence="7 10" id="KW-0648">Protein biosynthesis</keyword>
<comment type="function">
    <text evidence="10">Catalyzes the attachment of proline to tRNA(Pro) in a two-step reaction: proline is first activated by ATP to form Pro-AMP and then transferred to the acceptor end of tRNA(Pro). As ProRS can inadvertently accommodate and process non-cognate amino acids such as alanine and cysteine, to avoid such errors it has two additional distinct editing activities against alanine. One activity is designated as 'pretransfer' editing and involves the tRNA(Pro)-independent hydrolysis of activated Ala-AMP. The other activity is designated 'posttransfer' editing and involves deacylation of mischarged Ala-tRNA(Pro). The misacylated Cys-tRNA(Pro) is not edited by ProRS.</text>
</comment>
<dbReference type="InterPro" id="IPR036621">
    <property type="entry name" value="Anticodon-bd_dom_sf"/>
</dbReference>
<reference evidence="11 12" key="2">
    <citation type="submission" date="2017-09" db="EMBL/GenBank/DDBJ databases">
        <title>The genome of whitefly Bemisia tabaci, a global crop pest, provides novel insights into virus transmission, host adaptation and insecticide resistance.</title>
        <authorList>
            <person name="Kaur N."/>
            <person name="Kliot A."/>
            <person name="Pinheiro P.V."/>
            <person name="Luan J."/>
            <person name="Zheng Y."/>
            <person name="Liu W."/>
            <person name="Sun H."/>
            <person name="Yang X."/>
            <person name="Xu Y."/>
            <person name="Luo Y."/>
            <person name="Kruse A."/>
            <person name="Fisher T.W."/>
            <person name="Nelson D.R."/>
            <person name="Elimelech M."/>
            <person name="MacCoss M."/>
            <person name="Johnson R."/>
            <person name="Cohen E."/>
            <person name="Hunter W.B."/>
            <person name="Brown J.K."/>
            <person name="Jander G."/>
            <person name="Cilia M."/>
            <person name="Douglas A.E."/>
            <person name="Ghanim M."/>
            <person name="Simmons A.M."/>
            <person name="Wintermantel W.M."/>
            <person name="Ling K.-S."/>
            <person name="Fei Z."/>
        </authorList>
    </citation>
    <scope>NUCLEOTIDE SEQUENCE [LARGE SCALE GENOMIC DNA]</scope>
    <source>
        <strain evidence="11 12">MEAM1</strain>
    </source>
</reference>
<dbReference type="InterPro" id="IPR050062">
    <property type="entry name" value="Pro-tRNA_synthetase"/>
</dbReference>
<dbReference type="CDD" id="cd00861">
    <property type="entry name" value="ProRS_anticodon_short"/>
    <property type="match status" value="1"/>
</dbReference>
<evidence type="ECO:0000313" key="11">
    <source>
        <dbReference type="EMBL" id="ASX26384.1"/>
    </source>
</evidence>
<dbReference type="GO" id="GO:0005829">
    <property type="term" value="C:cytosol"/>
    <property type="evidence" value="ECO:0007669"/>
    <property type="project" value="TreeGrafter"/>
</dbReference>
<dbReference type="GO" id="GO:0006433">
    <property type="term" value="P:prolyl-tRNA aminoacylation"/>
    <property type="evidence" value="ECO:0007669"/>
    <property type="project" value="UniProtKB-UniRule"/>
</dbReference>
<comment type="domain">
    <text evidence="10">Consists of three domains: the N-terminal catalytic domain, the editing domain and the C-terminal anticodon-binding domain.</text>
</comment>
<organism evidence="11 12">
    <name type="scientific">Candidatus Hamiltonella defensa</name>
    <name type="common">Bemisia tabaci</name>
    <dbReference type="NCBI Taxonomy" id="672795"/>
    <lineage>
        <taxon>Bacteria</taxon>
        <taxon>Pseudomonadati</taxon>
        <taxon>Pseudomonadota</taxon>
        <taxon>Gammaproteobacteria</taxon>
        <taxon>Enterobacterales</taxon>
        <taxon>Enterobacteriaceae</taxon>
        <taxon>aphid secondary symbionts</taxon>
        <taxon>Candidatus Williamhamiltonella</taxon>
    </lineage>
</organism>
<dbReference type="InterPro" id="IPR044140">
    <property type="entry name" value="ProRS_anticodon_short"/>
</dbReference>
<evidence type="ECO:0000256" key="3">
    <source>
        <dbReference type="ARBA" id="ARBA00022490"/>
    </source>
</evidence>
<dbReference type="FunFam" id="3.90.960.10:FF:000001">
    <property type="entry name" value="Proline--tRNA ligase"/>
    <property type="match status" value="1"/>
</dbReference>
<evidence type="ECO:0000256" key="10">
    <source>
        <dbReference type="HAMAP-Rule" id="MF_01569"/>
    </source>
</evidence>
<evidence type="ECO:0000256" key="9">
    <source>
        <dbReference type="ARBA" id="ARBA00047671"/>
    </source>
</evidence>
<evidence type="ECO:0000256" key="8">
    <source>
        <dbReference type="ARBA" id="ARBA00023146"/>
    </source>
</evidence>
<keyword evidence="4 10" id="KW-0436">Ligase</keyword>
<dbReference type="SUPFAM" id="SSF55681">
    <property type="entry name" value="Class II aaRS and biotin synthetases"/>
    <property type="match status" value="1"/>
</dbReference>
<dbReference type="Pfam" id="PF03129">
    <property type="entry name" value="HGTP_anticodon"/>
    <property type="match status" value="1"/>
</dbReference>
<evidence type="ECO:0000256" key="1">
    <source>
        <dbReference type="ARBA" id="ARBA00004496"/>
    </source>
</evidence>
<comment type="similarity">
    <text evidence="10">Belongs to the class-II aminoacyl-tRNA synthetase family. ProS type 1 subfamily.</text>
</comment>
<comment type="catalytic activity">
    <reaction evidence="9 10">
        <text>tRNA(Pro) + L-proline + ATP = L-prolyl-tRNA(Pro) + AMP + diphosphate</text>
        <dbReference type="Rhea" id="RHEA:14305"/>
        <dbReference type="Rhea" id="RHEA-COMP:9700"/>
        <dbReference type="Rhea" id="RHEA-COMP:9702"/>
        <dbReference type="ChEBI" id="CHEBI:30616"/>
        <dbReference type="ChEBI" id="CHEBI:33019"/>
        <dbReference type="ChEBI" id="CHEBI:60039"/>
        <dbReference type="ChEBI" id="CHEBI:78442"/>
        <dbReference type="ChEBI" id="CHEBI:78532"/>
        <dbReference type="ChEBI" id="CHEBI:456215"/>
        <dbReference type="EC" id="6.1.1.15"/>
    </reaction>
</comment>
<dbReference type="RefSeq" id="WP_046493261.1">
    <property type="nucleotide sequence ID" value="NZ_CP016303.1"/>
</dbReference>
<dbReference type="InterPro" id="IPR045864">
    <property type="entry name" value="aa-tRNA-synth_II/BPL/LPL"/>
</dbReference>
<keyword evidence="8 10" id="KW-0030">Aminoacyl-tRNA synthetase</keyword>
<dbReference type="InterPro" id="IPR033730">
    <property type="entry name" value="ProRS_core_prok"/>
</dbReference>
<sequence>MRTTQYLLSTLKELPADAEIISHQLMLRAGMIRKLASGLYTWLPTGTRVLKKIENIVREEMNKAGAIEVVMPIVQPADLWQESERWEHYGPELLRLADRSERPFLLGPTHEEVITDLARNEISSYKQLPLNFFQIQTKFRDEIRPRFGIMRAREFLMKDAYSFHNTLESLQETYQTMYQAYTKIFERMQLNFRAVQADTGSIGGSRSHEFQVLAGSGEDEIVFSTVSDFAANIELAEALAPHEKRASPCETLRIIDTPNAKTIDQLVEQFSIPIEKTLKTLIVYAHKDSGHKLLALLVRGDHLINKVKAEKLPQVAKPLTFASEEDIRAHIGVGPGSLGPLHLKMPIIADRAVAVMSDFSAGSNKEGQHYFGMNWERDLPLPIIEDLRNVVEGDPSPDGKGTLLIKRGIEVGHIFQLGTKYSQAMGAKVQGENGRQQMMIMGCYGIGVSRLVAAAIEQHHDQHGILWPEAIAPFQVAILPIHLKKSDAVRQEAERLYAELSSLGMDVIFDDRQERPGVMFADMELIGIPHTLIIGDRDLENNELEYRYRGIDDRKKQQLKISDVVSFLSEKINSHFNPK</sequence>
<dbReference type="PANTHER" id="PTHR42753">
    <property type="entry name" value="MITOCHONDRIAL RIBOSOME PROTEIN L39/PROLYL-TRNA LIGASE FAMILY MEMBER"/>
    <property type="match status" value="1"/>
</dbReference>
<evidence type="ECO:0000256" key="6">
    <source>
        <dbReference type="ARBA" id="ARBA00022840"/>
    </source>
</evidence>
<dbReference type="Proteomes" id="UP000216438">
    <property type="component" value="Chromosome"/>
</dbReference>
<dbReference type="NCBIfam" id="TIGR00409">
    <property type="entry name" value="proS_fam_II"/>
    <property type="match status" value="1"/>
</dbReference>
<dbReference type="SUPFAM" id="SSF55826">
    <property type="entry name" value="YbaK/ProRS associated domain"/>
    <property type="match status" value="1"/>
</dbReference>
<evidence type="ECO:0000256" key="5">
    <source>
        <dbReference type="ARBA" id="ARBA00022741"/>
    </source>
</evidence>
<dbReference type="GO" id="GO:0005524">
    <property type="term" value="F:ATP binding"/>
    <property type="evidence" value="ECO:0007669"/>
    <property type="project" value="UniProtKB-UniRule"/>
</dbReference>
<dbReference type="CDD" id="cd00779">
    <property type="entry name" value="ProRS_core_prok"/>
    <property type="match status" value="1"/>
</dbReference>
<dbReference type="HAMAP" id="MF_01569">
    <property type="entry name" value="Pro_tRNA_synth_type1"/>
    <property type="match status" value="1"/>
</dbReference>
<dbReference type="InterPro" id="IPR036754">
    <property type="entry name" value="YbaK/aa-tRNA-synt-asso_dom_sf"/>
</dbReference>
<dbReference type="EC" id="6.1.1.15" evidence="10"/>
<comment type="subcellular location">
    <subcellularLocation>
        <location evidence="1 10">Cytoplasm</location>
    </subcellularLocation>
</comment>
<dbReference type="PANTHER" id="PTHR42753:SF2">
    <property type="entry name" value="PROLINE--TRNA LIGASE"/>
    <property type="match status" value="1"/>
</dbReference>
<dbReference type="AlphaFoldDB" id="A0A249DXW1"/>
<dbReference type="InterPro" id="IPR004500">
    <property type="entry name" value="Pro-tRNA-synth_IIa_bac-type"/>
</dbReference>
<name>A0A249DXW1_9ENTR</name>
<dbReference type="GO" id="GO:0002161">
    <property type="term" value="F:aminoacyl-tRNA deacylase activity"/>
    <property type="evidence" value="ECO:0007669"/>
    <property type="project" value="InterPro"/>
</dbReference>
<comment type="subunit">
    <text evidence="2 10">Homodimer.</text>
</comment>
<evidence type="ECO:0000256" key="4">
    <source>
        <dbReference type="ARBA" id="ARBA00022598"/>
    </source>
</evidence>
<keyword evidence="3 10" id="KW-0963">Cytoplasm</keyword>
<evidence type="ECO:0000256" key="7">
    <source>
        <dbReference type="ARBA" id="ARBA00022917"/>
    </source>
</evidence>
<dbReference type="EMBL" id="CP016303">
    <property type="protein sequence ID" value="ASX26384.1"/>
    <property type="molecule type" value="Genomic_DNA"/>
</dbReference>
<dbReference type="PROSITE" id="PS50862">
    <property type="entry name" value="AA_TRNA_LIGASE_II"/>
    <property type="match status" value="1"/>
</dbReference>
<dbReference type="InterPro" id="IPR002316">
    <property type="entry name" value="Pro-tRNA-ligase_IIa"/>
</dbReference>
<accession>A0A249DXW1</accession>
<dbReference type="InterPro" id="IPR006195">
    <property type="entry name" value="aa-tRNA-synth_II"/>
</dbReference>
<dbReference type="InterPro" id="IPR002314">
    <property type="entry name" value="aa-tRNA-synt_IIb"/>
</dbReference>
<dbReference type="FunFam" id="3.30.930.10:FF:000097">
    <property type="entry name" value="Proline--tRNA ligase"/>
    <property type="match status" value="1"/>
</dbReference>
<reference evidence="12" key="1">
    <citation type="submission" date="2016-06" db="EMBL/GenBank/DDBJ databases">
        <authorList>
            <person name="Chen W."/>
            <person name="Hasegawa D.K."/>
        </authorList>
    </citation>
    <scope>NUCLEOTIDE SEQUENCE [LARGE SCALE GENOMIC DNA]</scope>
    <source>
        <strain evidence="12">MEAM1</strain>
    </source>
</reference>
<dbReference type="CDD" id="cd04334">
    <property type="entry name" value="ProRS-INS"/>
    <property type="match status" value="1"/>
</dbReference>
<keyword evidence="5 10" id="KW-0547">Nucleotide-binding</keyword>
<dbReference type="Pfam" id="PF04073">
    <property type="entry name" value="tRNA_edit"/>
    <property type="match status" value="1"/>
</dbReference>
<evidence type="ECO:0000256" key="2">
    <source>
        <dbReference type="ARBA" id="ARBA00011738"/>
    </source>
</evidence>